<reference evidence="2" key="1">
    <citation type="journal article" date="2011" name="Nat. Biotechnol.">
        <title>The genomic sequence of the Chinese hamster ovary (CHO)-K1 cell line.</title>
        <authorList>
            <person name="Xu X."/>
            <person name="Nagarajan H."/>
            <person name="Lewis N.E."/>
            <person name="Pan S."/>
            <person name="Cai Z."/>
            <person name="Liu X."/>
            <person name="Chen W."/>
            <person name="Xie M."/>
            <person name="Wang W."/>
            <person name="Hammond S."/>
            <person name="Andersen M.R."/>
            <person name="Neff N."/>
            <person name="Passarelli B."/>
            <person name="Koh W."/>
            <person name="Fan H.C."/>
            <person name="Wang J."/>
            <person name="Gui Y."/>
            <person name="Lee K.H."/>
            <person name="Betenbaugh M.J."/>
            <person name="Quake S.R."/>
            <person name="Famili I."/>
            <person name="Palsson B.O."/>
            <person name="Wang J."/>
        </authorList>
    </citation>
    <scope>NUCLEOTIDE SEQUENCE [LARGE SCALE GENOMIC DNA]</scope>
    <source>
        <strain evidence="2">CHO K1 cell line</strain>
    </source>
</reference>
<accession>G3HIE9</accession>
<name>G3HIE9_CRIGR</name>
<proteinExistence type="predicted"/>
<dbReference type="EMBL" id="JH000402">
    <property type="protein sequence ID" value="EGW09489.1"/>
    <property type="molecule type" value="Genomic_DNA"/>
</dbReference>
<gene>
    <name evidence="1" type="ORF">I79_010410</name>
</gene>
<sequence length="53" mass="6394">MPKALGVIPSTQNKSLALLVSTHWVCYVWGMEEDWQFSREFRWCRQCWFEEAI</sequence>
<protein>
    <submittedName>
        <fullName evidence="1">Uncharacterized protein</fullName>
    </submittedName>
</protein>
<dbReference type="AlphaFoldDB" id="G3HIE9"/>
<evidence type="ECO:0000313" key="2">
    <source>
        <dbReference type="Proteomes" id="UP000001075"/>
    </source>
</evidence>
<dbReference type="InParanoid" id="G3HIE9"/>
<evidence type="ECO:0000313" key="1">
    <source>
        <dbReference type="EMBL" id="EGW09489.1"/>
    </source>
</evidence>
<organism evidence="1 2">
    <name type="scientific">Cricetulus griseus</name>
    <name type="common">Chinese hamster</name>
    <name type="synonym">Cricetulus barabensis griseus</name>
    <dbReference type="NCBI Taxonomy" id="10029"/>
    <lineage>
        <taxon>Eukaryota</taxon>
        <taxon>Metazoa</taxon>
        <taxon>Chordata</taxon>
        <taxon>Craniata</taxon>
        <taxon>Vertebrata</taxon>
        <taxon>Euteleostomi</taxon>
        <taxon>Mammalia</taxon>
        <taxon>Eutheria</taxon>
        <taxon>Euarchontoglires</taxon>
        <taxon>Glires</taxon>
        <taxon>Rodentia</taxon>
        <taxon>Myomorpha</taxon>
        <taxon>Muroidea</taxon>
        <taxon>Cricetidae</taxon>
        <taxon>Cricetinae</taxon>
        <taxon>Cricetulus</taxon>
    </lineage>
</organism>
<dbReference type="Proteomes" id="UP000001075">
    <property type="component" value="Unassembled WGS sequence"/>
</dbReference>